<protein>
    <recommendedName>
        <fullName evidence="2">HECT domain-containing protein</fullName>
    </recommendedName>
</protein>
<keyword evidence="1" id="KW-0833">Ubl conjugation pathway</keyword>
<comment type="caution">
    <text evidence="3">The sequence shown here is derived from an EMBL/GenBank/DDBJ whole genome shotgun (WGS) entry which is preliminary data.</text>
</comment>
<accession>A0AA88YLF8</accession>
<keyword evidence="4" id="KW-1185">Reference proteome</keyword>
<dbReference type="GO" id="GO:0004842">
    <property type="term" value="F:ubiquitin-protein transferase activity"/>
    <property type="evidence" value="ECO:0007669"/>
    <property type="project" value="InterPro"/>
</dbReference>
<dbReference type="InterPro" id="IPR000569">
    <property type="entry name" value="HECT_dom"/>
</dbReference>
<reference evidence="3" key="1">
    <citation type="submission" date="2019-08" db="EMBL/GenBank/DDBJ databases">
        <title>The improved chromosome-level genome for the pearl oyster Pinctada fucata martensii using PacBio sequencing and Hi-C.</title>
        <authorList>
            <person name="Zheng Z."/>
        </authorList>
    </citation>
    <scope>NUCLEOTIDE SEQUENCE</scope>
    <source>
        <strain evidence="3">ZZ-2019</strain>
        <tissue evidence="3">Adductor muscle</tissue>
    </source>
</reference>
<evidence type="ECO:0000313" key="4">
    <source>
        <dbReference type="Proteomes" id="UP001186944"/>
    </source>
</evidence>
<dbReference type="EMBL" id="VSWD01000002">
    <property type="protein sequence ID" value="KAK3107261.1"/>
    <property type="molecule type" value="Genomic_DNA"/>
</dbReference>
<dbReference type="Proteomes" id="UP001186944">
    <property type="component" value="Unassembled WGS sequence"/>
</dbReference>
<proteinExistence type="predicted"/>
<dbReference type="Pfam" id="PF00632">
    <property type="entry name" value="HECT"/>
    <property type="match status" value="1"/>
</dbReference>
<name>A0AA88YLF8_PINIB</name>
<dbReference type="InterPro" id="IPR035983">
    <property type="entry name" value="Hect_E3_ubiquitin_ligase"/>
</dbReference>
<dbReference type="AlphaFoldDB" id="A0AA88YLF8"/>
<organism evidence="3 4">
    <name type="scientific">Pinctada imbricata</name>
    <name type="common">Atlantic pearl-oyster</name>
    <name type="synonym">Pinctada martensii</name>
    <dbReference type="NCBI Taxonomy" id="66713"/>
    <lineage>
        <taxon>Eukaryota</taxon>
        <taxon>Metazoa</taxon>
        <taxon>Spiralia</taxon>
        <taxon>Lophotrochozoa</taxon>
        <taxon>Mollusca</taxon>
        <taxon>Bivalvia</taxon>
        <taxon>Autobranchia</taxon>
        <taxon>Pteriomorphia</taxon>
        <taxon>Pterioida</taxon>
        <taxon>Pterioidea</taxon>
        <taxon>Pteriidae</taxon>
        <taxon>Pinctada</taxon>
    </lineage>
</organism>
<gene>
    <name evidence="3" type="ORF">FSP39_010516</name>
</gene>
<sequence>MRDLLTEFWDDFYEKCTTGTNLRVPCLRHDMEAADWRAVGRIIALGWITQKIIPIRLSKNFLSSSLYGLASSNLRDEFLEYIPLSESKILSQALENMEEIDRDDLMEILSNHECKVIVTRDNLGAVIDQIAHMEMVQEPAFIRECLFEVLITDELEIDVENEVQKITPTPKKLLASLECDEVESDSFKYLKRYIREIDTDTKAMRTMLRYLTASDVMLYDSDGNFFKIKVKLVDLNGFSRRPVAHTCGRVLDLPRMYESYPVFKSEMNAVLNANIWVMDFA</sequence>
<evidence type="ECO:0000259" key="2">
    <source>
        <dbReference type="Pfam" id="PF00632"/>
    </source>
</evidence>
<evidence type="ECO:0000256" key="1">
    <source>
        <dbReference type="ARBA" id="ARBA00022786"/>
    </source>
</evidence>
<feature type="domain" description="HECT" evidence="2">
    <location>
        <begin position="32"/>
        <end position="271"/>
    </location>
</feature>
<dbReference type="SUPFAM" id="SSF56204">
    <property type="entry name" value="Hect, E3 ligase catalytic domain"/>
    <property type="match status" value="1"/>
</dbReference>
<evidence type="ECO:0000313" key="3">
    <source>
        <dbReference type="EMBL" id="KAK3107261.1"/>
    </source>
</evidence>